<evidence type="ECO:0000313" key="1">
    <source>
        <dbReference type="EMBL" id="KAK4011712.1"/>
    </source>
</evidence>
<dbReference type="Proteomes" id="UP001234178">
    <property type="component" value="Unassembled WGS sequence"/>
</dbReference>
<proteinExistence type="predicted"/>
<reference evidence="1 2" key="1">
    <citation type="journal article" date="2023" name="Nucleic Acids Res.">
        <title>The hologenome of Daphnia magna reveals possible DNA methylation and microbiome-mediated evolution of the host genome.</title>
        <authorList>
            <person name="Chaturvedi A."/>
            <person name="Li X."/>
            <person name="Dhandapani V."/>
            <person name="Marshall H."/>
            <person name="Kissane S."/>
            <person name="Cuenca-Cambronero M."/>
            <person name="Asole G."/>
            <person name="Calvet F."/>
            <person name="Ruiz-Romero M."/>
            <person name="Marangio P."/>
            <person name="Guigo R."/>
            <person name="Rago D."/>
            <person name="Mirbahai L."/>
            <person name="Eastwood N."/>
            <person name="Colbourne J.K."/>
            <person name="Zhou J."/>
            <person name="Mallon E."/>
            <person name="Orsini L."/>
        </authorList>
    </citation>
    <scope>NUCLEOTIDE SEQUENCE [LARGE SCALE GENOMIC DNA]</scope>
    <source>
        <strain evidence="1">LRV0_1</strain>
    </source>
</reference>
<name>A0ABQ9ZFK6_9CRUS</name>
<gene>
    <name evidence="1" type="ORF">OUZ56_020830</name>
</gene>
<keyword evidence="2" id="KW-1185">Reference proteome</keyword>
<organism evidence="1 2">
    <name type="scientific">Daphnia magna</name>
    <dbReference type="NCBI Taxonomy" id="35525"/>
    <lineage>
        <taxon>Eukaryota</taxon>
        <taxon>Metazoa</taxon>
        <taxon>Ecdysozoa</taxon>
        <taxon>Arthropoda</taxon>
        <taxon>Crustacea</taxon>
        <taxon>Branchiopoda</taxon>
        <taxon>Diplostraca</taxon>
        <taxon>Cladocera</taxon>
        <taxon>Anomopoda</taxon>
        <taxon>Daphniidae</taxon>
        <taxon>Daphnia</taxon>
    </lineage>
</organism>
<protein>
    <submittedName>
        <fullName evidence="1">Uncharacterized protein</fullName>
    </submittedName>
</protein>
<accession>A0ABQ9ZFK6</accession>
<comment type="caution">
    <text evidence="1">The sequence shown here is derived from an EMBL/GenBank/DDBJ whole genome shotgun (WGS) entry which is preliminary data.</text>
</comment>
<dbReference type="EMBL" id="JAOYFB010000003">
    <property type="protein sequence ID" value="KAK4011712.1"/>
    <property type="molecule type" value="Genomic_DNA"/>
</dbReference>
<evidence type="ECO:0000313" key="2">
    <source>
        <dbReference type="Proteomes" id="UP001234178"/>
    </source>
</evidence>
<sequence length="117" mass="13733">MQGMTVWHMLKQHGANYQLNQSKLNELGPVLGKLENVSQVIWLHQYTSLDFYGGMRVSNTDVVGEKIYNYNKITRRILEIRIWNSCNSLVEEYTRSCTILKRNEKTKKKNPDGPHYE</sequence>